<dbReference type="RefSeq" id="WP_129992693.1">
    <property type="nucleotide sequence ID" value="NZ_QOHL01000019.1"/>
</dbReference>
<keyword evidence="2" id="KW-0812">Transmembrane</keyword>
<sequence length="129" mass="14420">MGNEVLNSGMVIASLVLAMMIILVIAMIAMMYYDYSIYQSKVIEDFKQSKQTRDAATQTDGDPIVDFVRVSGERPSRIPIRQTRVSQTSPLTPEKKCKKVDISEEQSYSPSSQVQAVQCCGQIQNLHVD</sequence>
<dbReference type="AlphaFoldDB" id="A0A4Q6I7B2"/>
<keyword evidence="2" id="KW-1133">Transmembrane helix</keyword>
<proteinExistence type="predicted"/>
<keyword evidence="4" id="KW-1185">Reference proteome</keyword>
<feature type="transmembrane region" description="Helical" evidence="2">
    <location>
        <begin position="12"/>
        <end position="33"/>
    </location>
</feature>
<dbReference type="Proteomes" id="UP000293377">
    <property type="component" value="Unassembled WGS sequence"/>
</dbReference>
<reference evidence="3 4" key="1">
    <citation type="submission" date="2018-06" db="EMBL/GenBank/DDBJ databases">
        <title>Complete Genome Sequence of Ehrlichia minasensis Isolated From Cattle.</title>
        <authorList>
            <person name="Aguiar D.M."/>
            <person name="Araujo J.P.A.Jr."/>
            <person name="Nakazato L."/>
            <person name="Bard E."/>
            <person name="Cabezas-Cruz A."/>
        </authorList>
    </citation>
    <scope>NUCLEOTIDE SEQUENCE [LARGE SCALE GENOMIC DNA]</scope>
    <source>
        <strain evidence="3 4">B11</strain>
    </source>
</reference>
<comment type="caution">
    <text evidence="3">The sequence shown here is derived from an EMBL/GenBank/DDBJ whole genome shotgun (WGS) entry which is preliminary data.</text>
</comment>
<keyword evidence="2" id="KW-0472">Membrane</keyword>
<name>A0A4Q6I7B2_9RICK</name>
<evidence type="ECO:0000256" key="1">
    <source>
        <dbReference type="SAM" id="MobiDB-lite"/>
    </source>
</evidence>
<evidence type="ECO:0000313" key="3">
    <source>
        <dbReference type="EMBL" id="RZB12489.1"/>
    </source>
</evidence>
<organism evidence="3 4">
    <name type="scientific">Ehrlichia minasensis</name>
    <dbReference type="NCBI Taxonomy" id="1242993"/>
    <lineage>
        <taxon>Bacteria</taxon>
        <taxon>Pseudomonadati</taxon>
        <taxon>Pseudomonadota</taxon>
        <taxon>Alphaproteobacteria</taxon>
        <taxon>Rickettsiales</taxon>
        <taxon>Anaplasmataceae</taxon>
        <taxon>Ehrlichia</taxon>
    </lineage>
</organism>
<evidence type="ECO:0000313" key="4">
    <source>
        <dbReference type="Proteomes" id="UP000293377"/>
    </source>
</evidence>
<evidence type="ECO:0000256" key="2">
    <source>
        <dbReference type="SAM" id="Phobius"/>
    </source>
</evidence>
<accession>A0A4Q6I7B2</accession>
<feature type="compositionally biased region" description="Basic and acidic residues" evidence="1">
    <location>
        <begin position="93"/>
        <end position="102"/>
    </location>
</feature>
<feature type="region of interest" description="Disordered" evidence="1">
    <location>
        <begin position="78"/>
        <end position="111"/>
    </location>
</feature>
<dbReference type="EMBL" id="QOHL01000019">
    <property type="protein sequence ID" value="RZB12489.1"/>
    <property type="molecule type" value="Genomic_DNA"/>
</dbReference>
<gene>
    <name evidence="3" type="ORF">DRF75_03970</name>
</gene>
<protein>
    <submittedName>
        <fullName evidence="3">Uncharacterized protein</fullName>
    </submittedName>
</protein>